<keyword evidence="2" id="KW-0812">Transmembrane</keyword>
<dbReference type="Gene3D" id="3.30.9.10">
    <property type="entry name" value="D-Amino Acid Oxidase, subunit A, domain 2"/>
    <property type="match status" value="1"/>
</dbReference>
<dbReference type="PRINTS" id="PR00411">
    <property type="entry name" value="PNDRDTASEI"/>
</dbReference>
<dbReference type="Pfam" id="PF01266">
    <property type="entry name" value="DAO"/>
    <property type="match status" value="1"/>
</dbReference>
<dbReference type="Proteomes" id="UP000559404">
    <property type="component" value="Unassembled WGS sequence"/>
</dbReference>
<dbReference type="GO" id="GO:0005737">
    <property type="term" value="C:cytoplasm"/>
    <property type="evidence" value="ECO:0007669"/>
    <property type="project" value="TreeGrafter"/>
</dbReference>
<keyword evidence="2" id="KW-0472">Membrane</keyword>
<feature type="domain" description="FAD dependent oxidoreductase" evidence="3">
    <location>
        <begin position="5"/>
        <end position="394"/>
    </location>
</feature>
<dbReference type="InterPro" id="IPR006076">
    <property type="entry name" value="FAD-dep_OxRdtase"/>
</dbReference>
<dbReference type="PANTHER" id="PTHR13847">
    <property type="entry name" value="SARCOSINE DEHYDROGENASE-RELATED"/>
    <property type="match status" value="1"/>
</dbReference>
<evidence type="ECO:0000256" key="2">
    <source>
        <dbReference type="SAM" id="Phobius"/>
    </source>
</evidence>
<keyword evidence="2" id="KW-1133">Transmembrane helix</keyword>
<feature type="transmembrane region" description="Helical" evidence="2">
    <location>
        <begin position="6"/>
        <end position="24"/>
    </location>
</feature>
<proteinExistence type="predicted"/>
<dbReference type="GO" id="GO:0016491">
    <property type="term" value="F:oxidoreductase activity"/>
    <property type="evidence" value="ECO:0007669"/>
    <property type="project" value="UniProtKB-KW"/>
</dbReference>
<dbReference type="Gene3D" id="3.50.50.60">
    <property type="entry name" value="FAD/NAD(P)-binding domain"/>
    <property type="match status" value="2"/>
</dbReference>
<reference evidence="4 5" key="2">
    <citation type="submission" date="2020-08" db="EMBL/GenBank/DDBJ databases">
        <title>Stappia taiwanensis sp. nov., isolated from a coastal thermal spring.</title>
        <authorList>
            <person name="Kampfer P."/>
        </authorList>
    </citation>
    <scope>NUCLEOTIDE SEQUENCE [LARGE SCALE GENOMIC DNA]</scope>
    <source>
        <strain evidence="4 5">DSM 23284</strain>
    </source>
</reference>
<protein>
    <submittedName>
        <fullName evidence="4">FAD-binding oxidoreductase</fullName>
    </submittedName>
</protein>
<organism evidence="4 5">
    <name type="scientific">Stappia taiwanensis</name>
    <dbReference type="NCBI Taxonomy" id="992267"/>
    <lineage>
        <taxon>Bacteria</taxon>
        <taxon>Pseudomonadati</taxon>
        <taxon>Pseudomonadota</taxon>
        <taxon>Alphaproteobacteria</taxon>
        <taxon>Hyphomicrobiales</taxon>
        <taxon>Stappiaceae</taxon>
        <taxon>Stappia</taxon>
    </lineage>
</organism>
<dbReference type="PANTHER" id="PTHR13847:SF289">
    <property type="entry name" value="GLYCINE OXIDASE"/>
    <property type="match status" value="1"/>
</dbReference>
<gene>
    <name evidence="4" type="ORF">H1W37_02525</name>
</gene>
<evidence type="ECO:0000256" key="1">
    <source>
        <dbReference type="ARBA" id="ARBA00023002"/>
    </source>
</evidence>
<keyword evidence="1" id="KW-0560">Oxidoreductase</keyword>
<dbReference type="AlphaFoldDB" id="A0A838XPJ9"/>
<dbReference type="InterPro" id="IPR036188">
    <property type="entry name" value="FAD/NAD-bd_sf"/>
</dbReference>
<evidence type="ECO:0000313" key="4">
    <source>
        <dbReference type="EMBL" id="MBA4610516.1"/>
    </source>
</evidence>
<dbReference type="SUPFAM" id="SSF51905">
    <property type="entry name" value="FAD/NAD(P)-binding domain"/>
    <property type="match status" value="1"/>
</dbReference>
<sequence>MRSVDVIVLGAGIAGISAALHLQARGRQVLLLDRGPAGEEASRGNAGVIARDGCIPHRLSASPMVLGAQALGLRSDAHVSWWGMRHHLPWLRAFRDASASVGVSRYVRALAPVQAAAVGEHLALARAANALRFFRPTGLVKLHDARDAEAAELEAHFARIYGTGYSELSSVELARLEPHLVARGLRAVYWPDGQSVSSPGGVTKAYARLFRERGGIIDTGDALSLTGAHGVWSVRASRGAVEAGTVVVALGSWSADLLTPLGYAFPLAALRGYHLHLRAAAGASLSRPVADVARGFVLSPMERGIRLTTGVELAPRDAPARPRQMAQALAAAREIFPLGSPVDAAPWLGARPCLPDSLPVIGPAPAHPGLWFCFGHADTGFALGPATGRLLAEMIAGETPFADPDPFSARRFAAGWEMLRFA</sequence>
<comment type="caution">
    <text evidence="4">The sequence shown here is derived from an EMBL/GenBank/DDBJ whole genome shotgun (WGS) entry which is preliminary data.</text>
</comment>
<name>A0A838XPJ9_9HYPH</name>
<dbReference type="SUPFAM" id="SSF54373">
    <property type="entry name" value="FAD-linked reductases, C-terminal domain"/>
    <property type="match status" value="1"/>
</dbReference>
<dbReference type="EMBL" id="JACEON010000002">
    <property type="protein sequence ID" value="MBA4610516.1"/>
    <property type="molecule type" value="Genomic_DNA"/>
</dbReference>
<dbReference type="RefSeq" id="WP_181758715.1">
    <property type="nucleotide sequence ID" value="NZ_BMCR01000002.1"/>
</dbReference>
<reference evidence="4 5" key="1">
    <citation type="submission" date="2020-07" db="EMBL/GenBank/DDBJ databases">
        <authorList>
            <person name="Li M."/>
        </authorList>
    </citation>
    <scope>NUCLEOTIDE SEQUENCE [LARGE SCALE GENOMIC DNA]</scope>
    <source>
        <strain evidence="4 5">DSM 23284</strain>
    </source>
</reference>
<evidence type="ECO:0000313" key="5">
    <source>
        <dbReference type="Proteomes" id="UP000559404"/>
    </source>
</evidence>
<evidence type="ECO:0000259" key="3">
    <source>
        <dbReference type="Pfam" id="PF01266"/>
    </source>
</evidence>
<keyword evidence="5" id="KW-1185">Reference proteome</keyword>
<accession>A0A838XPJ9</accession>